<feature type="region of interest" description="Disordered" evidence="1">
    <location>
        <begin position="65"/>
        <end position="87"/>
    </location>
</feature>
<proteinExistence type="predicted"/>
<gene>
    <name evidence="2" type="ORF">EYF80_038723</name>
</gene>
<sequence length="117" mass="12850">MAGSCRPVTMWPSSVTTSQCLQSKQTESWIPPQLHHLASPDQIQSPGTNRALKYSKLQKEDRVTDTALPDFSGYLNPRPTNPKTATPPVARRAAFLFRANASTASSLSPMLDRSTLH</sequence>
<comment type="caution">
    <text evidence="2">The sequence shown here is derived from an EMBL/GenBank/DDBJ whole genome shotgun (WGS) entry which is preliminary data.</text>
</comment>
<organism evidence="2 3">
    <name type="scientific">Liparis tanakae</name>
    <name type="common">Tanaka's snailfish</name>
    <dbReference type="NCBI Taxonomy" id="230148"/>
    <lineage>
        <taxon>Eukaryota</taxon>
        <taxon>Metazoa</taxon>
        <taxon>Chordata</taxon>
        <taxon>Craniata</taxon>
        <taxon>Vertebrata</taxon>
        <taxon>Euteleostomi</taxon>
        <taxon>Actinopterygii</taxon>
        <taxon>Neopterygii</taxon>
        <taxon>Teleostei</taxon>
        <taxon>Neoteleostei</taxon>
        <taxon>Acanthomorphata</taxon>
        <taxon>Eupercaria</taxon>
        <taxon>Perciformes</taxon>
        <taxon>Cottioidei</taxon>
        <taxon>Cottales</taxon>
        <taxon>Liparidae</taxon>
        <taxon>Liparis</taxon>
    </lineage>
</organism>
<protein>
    <submittedName>
        <fullName evidence="2">Uncharacterized protein</fullName>
    </submittedName>
</protein>
<name>A0A4Z2GC00_9TELE</name>
<evidence type="ECO:0000313" key="2">
    <source>
        <dbReference type="EMBL" id="TNN51087.1"/>
    </source>
</evidence>
<dbReference type="EMBL" id="SRLO01000595">
    <property type="protein sequence ID" value="TNN51087.1"/>
    <property type="molecule type" value="Genomic_DNA"/>
</dbReference>
<dbReference type="AlphaFoldDB" id="A0A4Z2GC00"/>
<evidence type="ECO:0000256" key="1">
    <source>
        <dbReference type="SAM" id="MobiDB-lite"/>
    </source>
</evidence>
<reference evidence="2 3" key="1">
    <citation type="submission" date="2019-03" db="EMBL/GenBank/DDBJ databases">
        <title>First draft genome of Liparis tanakae, snailfish: a comprehensive survey of snailfish specific genes.</title>
        <authorList>
            <person name="Kim W."/>
            <person name="Song I."/>
            <person name="Jeong J.-H."/>
            <person name="Kim D."/>
            <person name="Kim S."/>
            <person name="Ryu S."/>
            <person name="Song J.Y."/>
            <person name="Lee S.K."/>
        </authorList>
    </citation>
    <scope>NUCLEOTIDE SEQUENCE [LARGE SCALE GENOMIC DNA]</scope>
    <source>
        <tissue evidence="2">Muscle</tissue>
    </source>
</reference>
<evidence type="ECO:0000313" key="3">
    <source>
        <dbReference type="Proteomes" id="UP000314294"/>
    </source>
</evidence>
<accession>A0A4Z2GC00</accession>
<keyword evidence="3" id="KW-1185">Reference proteome</keyword>
<dbReference type="Proteomes" id="UP000314294">
    <property type="component" value="Unassembled WGS sequence"/>
</dbReference>